<dbReference type="HOGENOM" id="CLU_128451_6_0_1"/>
<organism evidence="2 3">
    <name type="scientific">Amborella trichopoda</name>
    <dbReference type="NCBI Taxonomy" id="13333"/>
    <lineage>
        <taxon>Eukaryota</taxon>
        <taxon>Viridiplantae</taxon>
        <taxon>Streptophyta</taxon>
        <taxon>Embryophyta</taxon>
        <taxon>Tracheophyta</taxon>
        <taxon>Spermatophyta</taxon>
        <taxon>Magnoliopsida</taxon>
        <taxon>Amborellales</taxon>
        <taxon>Amborellaceae</taxon>
        <taxon>Amborella</taxon>
    </lineage>
</organism>
<protein>
    <submittedName>
        <fullName evidence="2">Uncharacterized protein</fullName>
    </submittedName>
</protein>
<accession>W1PDB5</accession>
<name>W1PDB5_AMBTC</name>
<evidence type="ECO:0000313" key="3">
    <source>
        <dbReference type="Proteomes" id="UP000017836"/>
    </source>
</evidence>
<dbReference type="AlphaFoldDB" id="W1PDB5"/>
<dbReference type="Gramene" id="ERN05055">
    <property type="protein sequence ID" value="ERN05055"/>
    <property type="gene ID" value="AMTR_s00053p00096150"/>
</dbReference>
<feature type="compositionally biased region" description="Pro residues" evidence="1">
    <location>
        <begin position="14"/>
        <end position="23"/>
    </location>
</feature>
<dbReference type="EMBL" id="KI394012">
    <property type="protein sequence ID" value="ERN05055.1"/>
    <property type="molecule type" value="Genomic_DNA"/>
</dbReference>
<reference evidence="3" key="1">
    <citation type="journal article" date="2013" name="Science">
        <title>The Amborella genome and the evolution of flowering plants.</title>
        <authorList>
            <consortium name="Amborella Genome Project"/>
        </authorList>
    </citation>
    <scope>NUCLEOTIDE SEQUENCE [LARGE SCALE GENOMIC DNA]</scope>
</reference>
<evidence type="ECO:0000313" key="2">
    <source>
        <dbReference type="EMBL" id="ERN05055.1"/>
    </source>
</evidence>
<gene>
    <name evidence="2" type="ORF">AMTR_s00053p00096150</name>
</gene>
<sequence>MPKFENQVKERKQQPPPGYPQGSPPQVKSKCPHVRKKGDRGFIEGWYSALA</sequence>
<proteinExistence type="predicted"/>
<feature type="compositionally biased region" description="Basic and acidic residues" evidence="1">
    <location>
        <begin position="1"/>
        <end position="13"/>
    </location>
</feature>
<evidence type="ECO:0000256" key="1">
    <source>
        <dbReference type="SAM" id="MobiDB-lite"/>
    </source>
</evidence>
<keyword evidence="3" id="KW-1185">Reference proteome</keyword>
<dbReference type="Proteomes" id="UP000017836">
    <property type="component" value="Unassembled WGS sequence"/>
</dbReference>
<feature type="region of interest" description="Disordered" evidence="1">
    <location>
        <begin position="1"/>
        <end position="36"/>
    </location>
</feature>